<dbReference type="AlphaFoldDB" id="A0AAV6JWN1"/>
<comment type="caution">
    <text evidence="1">The sequence shown here is derived from an EMBL/GenBank/DDBJ whole genome shotgun (WGS) entry which is preliminary data.</text>
</comment>
<protein>
    <submittedName>
        <fullName evidence="1">Uncharacterized protein</fullName>
    </submittedName>
</protein>
<dbReference type="EMBL" id="JACTNZ010000006">
    <property type="protein sequence ID" value="KAG5544598.1"/>
    <property type="molecule type" value="Genomic_DNA"/>
</dbReference>
<sequence length="110" mass="12515">MKQAFLAGKVSLRNKDVNPFHWCRIKLNIGGCAKGNPQLAGFGGIFRTDHGKWIMQLHGENGLGNILEAELQRGNRCTDRRQTKEPRLRRSEIYLEATPRELQVLVMEDA</sequence>
<proteinExistence type="predicted"/>
<evidence type="ECO:0000313" key="1">
    <source>
        <dbReference type="EMBL" id="KAG5544598.1"/>
    </source>
</evidence>
<evidence type="ECO:0000313" key="2">
    <source>
        <dbReference type="Proteomes" id="UP000823749"/>
    </source>
</evidence>
<organism evidence="1 2">
    <name type="scientific">Rhododendron griersonianum</name>
    <dbReference type="NCBI Taxonomy" id="479676"/>
    <lineage>
        <taxon>Eukaryota</taxon>
        <taxon>Viridiplantae</taxon>
        <taxon>Streptophyta</taxon>
        <taxon>Embryophyta</taxon>
        <taxon>Tracheophyta</taxon>
        <taxon>Spermatophyta</taxon>
        <taxon>Magnoliopsida</taxon>
        <taxon>eudicotyledons</taxon>
        <taxon>Gunneridae</taxon>
        <taxon>Pentapetalae</taxon>
        <taxon>asterids</taxon>
        <taxon>Ericales</taxon>
        <taxon>Ericaceae</taxon>
        <taxon>Ericoideae</taxon>
        <taxon>Rhodoreae</taxon>
        <taxon>Rhododendron</taxon>
    </lineage>
</organism>
<reference evidence="1 2" key="1">
    <citation type="submission" date="2020-08" db="EMBL/GenBank/DDBJ databases">
        <title>Plant Genome Project.</title>
        <authorList>
            <person name="Zhang R.-G."/>
        </authorList>
    </citation>
    <scope>NUCLEOTIDE SEQUENCE [LARGE SCALE GENOMIC DNA]</scope>
    <source>
        <strain evidence="1">WSP0</strain>
        <tissue evidence="1">Leaf</tissue>
    </source>
</reference>
<dbReference type="Proteomes" id="UP000823749">
    <property type="component" value="Chromosome 6"/>
</dbReference>
<accession>A0AAV6JWN1</accession>
<gene>
    <name evidence="1" type="ORF">RHGRI_017135</name>
</gene>
<name>A0AAV6JWN1_9ERIC</name>
<keyword evidence="2" id="KW-1185">Reference proteome</keyword>